<dbReference type="HOGENOM" id="CLU_001360_2_2_1"/>
<feature type="compositionally biased region" description="Polar residues" evidence="6">
    <location>
        <begin position="300"/>
        <end position="316"/>
    </location>
</feature>
<accession>M5CA77</accession>
<dbReference type="GO" id="GO:0000122">
    <property type="term" value="P:negative regulation of transcription by RNA polymerase II"/>
    <property type="evidence" value="ECO:0007669"/>
    <property type="project" value="TreeGrafter"/>
</dbReference>
<dbReference type="EMBL" id="CAOJ01010319">
    <property type="protein sequence ID" value="CCO32727.1"/>
    <property type="molecule type" value="Genomic_DNA"/>
</dbReference>
<dbReference type="Gene3D" id="1.20.1160.11">
    <property type="entry name" value="Paired amphipathic helix"/>
    <property type="match status" value="3"/>
</dbReference>
<dbReference type="InterPro" id="IPR013194">
    <property type="entry name" value="HDAC_interact_dom"/>
</dbReference>
<feature type="compositionally biased region" description="Acidic residues" evidence="6">
    <location>
        <begin position="820"/>
        <end position="831"/>
    </location>
</feature>
<keyword evidence="4 5" id="KW-0539">Nucleus</keyword>
<feature type="compositionally biased region" description="Basic and acidic residues" evidence="6">
    <location>
        <begin position="317"/>
        <end position="356"/>
    </location>
</feature>
<evidence type="ECO:0000256" key="5">
    <source>
        <dbReference type="PROSITE-ProRule" id="PRU00810"/>
    </source>
</evidence>
<dbReference type="InterPro" id="IPR031693">
    <property type="entry name" value="Sin3_C"/>
</dbReference>
<keyword evidence="3" id="KW-0677">Repeat</keyword>
<dbReference type="GO" id="GO:0003714">
    <property type="term" value="F:transcription corepressor activity"/>
    <property type="evidence" value="ECO:0007669"/>
    <property type="project" value="InterPro"/>
</dbReference>
<evidence type="ECO:0000256" key="4">
    <source>
        <dbReference type="ARBA" id="ARBA00023242"/>
    </source>
</evidence>
<evidence type="ECO:0000256" key="2">
    <source>
        <dbReference type="ARBA" id="ARBA00022491"/>
    </source>
</evidence>
<dbReference type="PANTHER" id="PTHR12346:SF0">
    <property type="entry name" value="SIN3A, ISOFORM G"/>
    <property type="match status" value="1"/>
</dbReference>
<dbReference type="Pfam" id="PF16879">
    <property type="entry name" value="Sin3a_C"/>
    <property type="match status" value="1"/>
</dbReference>
<dbReference type="SMART" id="SM00761">
    <property type="entry name" value="HDAC_interact"/>
    <property type="match status" value="1"/>
</dbReference>
<evidence type="ECO:0000256" key="6">
    <source>
        <dbReference type="SAM" id="MobiDB-lite"/>
    </source>
</evidence>
<evidence type="ECO:0000313" key="9">
    <source>
        <dbReference type="Proteomes" id="UP000012065"/>
    </source>
</evidence>
<dbReference type="Pfam" id="PF08295">
    <property type="entry name" value="Sin3_corepress"/>
    <property type="match status" value="1"/>
</dbReference>
<comment type="caution">
    <text evidence="8">The sequence shown here is derived from an EMBL/GenBank/DDBJ whole genome shotgun (WGS) entry which is preliminary data.</text>
</comment>
<reference evidence="8 9" key="1">
    <citation type="journal article" date="2013" name="J. Biotechnol.">
        <title>Establishment and interpretation of the genome sequence of the phytopathogenic fungus Rhizoctonia solani AG1-IB isolate 7/3/14.</title>
        <authorList>
            <person name="Wibberg D.W."/>
            <person name="Jelonek L.J."/>
            <person name="Rupp O.R."/>
            <person name="Hennig M.H."/>
            <person name="Eikmeyer F.E."/>
            <person name="Goesmann A.G."/>
            <person name="Hartmann A.H."/>
            <person name="Borriss R.B."/>
            <person name="Grosch R.G."/>
            <person name="Puehler A.P."/>
            <person name="Schlueter A.S."/>
        </authorList>
    </citation>
    <scope>NUCLEOTIDE SEQUENCE [LARGE SCALE GENOMIC DNA]</scope>
    <source>
        <strain evidence="9">AG1-IB / isolate 7/3/14</strain>
    </source>
</reference>
<protein>
    <submittedName>
        <fullName evidence="8">SNT16201 protein</fullName>
    </submittedName>
</protein>
<organism evidence="8 9">
    <name type="scientific">Thanatephorus cucumeris (strain AG1-IB / isolate 7/3/14)</name>
    <name type="common">Lettuce bottom rot fungus</name>
    <name type="synonym">Rhizoctonia solani</name>
    <dbReference type="NCBI Taxonomy" id="1108050"/>
    <lineage>
        <taxon>Eukaryota</taxon>
        <taxon>Fungi</taxon>
        <taxon>Dikarya</taxon>
        <taxon>Basidiomycota</taxon>
        <taxon>Agaricomycotina</taxon>
        <taxon>Agaricomycetes</taxon>
        <taxon>Cantharellales</taxon>
        <taxon>Ceratobasidiaceae</taxon>
        <taxon>Rhizoctonia</taxon>
        <taxon>Rhizoctonia solani AG-1</taxon>
    </lineage>
</organism>
<dbReference type="Pfam" id="PF02671">
    <property type="entry name" value="PAH"/>
    <property type="match status" value="3"/>
</dbReference>
<dbReference type="SUPFAM" id="SSF47762">
    <property type="entry name" value="PAH2 domain"/>
    <property type="match status" value="3"/>
</dbReference>
<evidence type="ECO:0000256" key="3">
    <source>
        <dbReference type="ARBA" id="ARBA00022737"/>
    </source>
</evidence>
<proteinExistence type="predicted"/>
<dbReference type="AlphaFoldDB" id="M5CA77"/>
<evidence type="ECO:0000256" key="1">
    <source>
        <dbReference type="ARBA" id="ARBA00004123"/>
    </source>
</evidence>
<feature type="region of interest" description="Disordered" evidence="6">
    <location>
        <begin position="287"/>
        <end position="419"/>
    </location>
</feature>
<dbReference type="InterPro" id="IPR039774">
    <property type="entry name" value="Sin3-like"/>
</dbReference>
<dbReference type="InterPro" id="IPR036600">
    <property type="entry name" value="PAH_sf"/>
</dbReference>
<sequence>MVKLKFQDKPDVYNHFLDIMKDFKSQAIDTPGVIDRVSSLFNGHTALIQGFNTFLPQGYRIDCTVDQHDHNLITVTTPSGTTIQTTGGPSRHVLSTHASPPPYPAIVHAALPAGLPPLPASTYYQGGSPATIHAATALQGSGPPLIPGTTPTPSAALASAAVSAIHPDSVLAQKGGAPMVEFNQAVNYVNKIKQRFASDPDTYKQFLEILQTYQKEQRPIAEVYQQVNVLFNNQRDLLEDFQHFLPDHGGNGGSVSGQSAGNNGALFGMMAQIQAVENTWARAAAMAEDKSASKGKDPVTSGSSSAPVSKPAGSSSADKDKRKDAKEREREKERQLERERLEKEAREREKEKGKLDAKRKKRGLEKEPEKNGKPGNNSKRTKVAHRGEDESYAPGSPPPVQQYHSNPNQPSTSHSLLHHPLTTPDEIAFFDRVRKSIDDRLVYQEFVKMLNLFVQEIIDARTLVDRARGYLNDELLVQFKEIIGWDDRAVEVDNGSGEGGPVAPALDRPRIDLGNCPKFGPSYRRLPQSEINLACSGRDAMCWEVLNDAWVSHPTWLSEETGFTTGKKNSYEEAMHKSEEERHEYDFNIEALLRTIAILEPIKARIDAMEPDKRATFTLDPHLGGQSRGIYQRVIKKVYDKAVGAEVIRALHENPAVAVRVVLDRLKQKEEEWKRAQREWNKVWREVEARNYYKSLDHQGANVKANDKKALTSKQLVLEAEARRKEGHKARHRMVDPTFRRLERDDGSTPAGMSFSMEDLYVVQDIMKLVLVYLDRSSSNVCAPDEKKRVERFLRTLIPMVFMQDHAAFDAAFGDAIEGGEDYPMSDDTGDESGRKRGTGTGNDLRKRALKNQKSRPARPARASPMAVDPPETVSSESNLPEGVWVRMDVPAQTPLPSMWGKKRLRGTMYANNAIYVLLRIIQIWWSRLHSLKRLAHTLAQSETSYLENPLAIQLGLNDAVPPSAHRLIPANSKAINPAEFYPTLLDASERMFDGEIDWQQFEEVARFMFGTKAYLVFTIDLFASRVIKQAQIILADPRWPELFSLLQKERREASPTSQFLINYRRQVESLIAGEDSREKDNSNLNVHRIVWVCFNGLMAWF</sequence>
<name>M5CA77_THACB</name>
<feature type="compositionally biased region" description="Basic residues" evidence="6">
    <location>
        <begin position="848"/>
        <end position="859"/>
    </location>
</feature>
<dbReference type="Proteomes" id="UP000012065">
    <property type="component" value="Unassembled WGS sequence"/>
</dbReference>
<keyword evidence="2" id="KW-0678">Repressor</keyword>
<evidence type="ECO:0000259" key="7">
    <source>
        <dbReference type="SMART" id="SM00761"/>
    </source>
</evidence>
<dbReference type="FunFam" id="1.20.1160.11:FF:000003">
    <property type="entry name" value="Paired amphipathic helix SIN3-like protein"/>
    <property type="match status" value="1"/>
</dbReference>
<feature type="compositionally biased region" description="Basic and acidic residues" evidence="6">
    <location>
        <begin position="287"/>
        <end position="297"/>
    </location>
</feature>
<feature type="region of interest" description="Disordered" evidence="6">
    <location>
        <begin position="820"/>
        <end position="880"/>
    </location>
</feature>
<dbReference type="GO" id="GO:0033698">
    <property type="term" value="C:Rpd3L complex"/>
    <property type="evidence" value="ECO:0007669"/>
    <property type="project" value="UniProtKB-ARBA"/>
</dbReference>
<dbReference type="PROSITE" id="PS51477">
    <property type="entry name" value="PAH"/>
    <property type="match status" value="2"/>
</dbReference>
<evidence type="ECO:0000313" key="8">
    <source>
        <dbReference type="EMBL" id="CCO32727.1"/>
    </source>
</evidence>
<dbReference type="FunFam" id="1.20.1160.11:FF:000001">
    <property type="entry name" value="Paired amphipathic helix protein Sin3"/>
    <property type="match status" value="1"/>
</dbReference>
<dbReference type="InterPro" id="IPR003822">
    <property type="entry name" value="PAH"/>
</dbReference>
<dbReference type="PANTHER" id="PTHR12346">
    <property type="entry name" value="SIN3B-RELATED"/>
    <property type="match status" value="1"/>
</dbReference>
<feature type="domain" description="Histone deacetylase interacting" evidence="7">
    <location>
        <begin position="515"/>
        <end position="616"/>
    </location>
</feature>
<dbReference type="GO" id="GO:0010628">
    <property type="term" value="P:positive regulation of gene expression"/>
    <property type="evidence" value="ECO:0007669"/>
    <property type="project" value="UniProtKB-ARBA"/>
</dbReference>
<feature type="compositionally biased region" description="Polar residues" evidence="6">
    <location>
        <begin position="402"/>
        <end position="415"/>
    </location>
</feature>
<comment type="subcellular location">
    <subcellularLocation>
        <location evidence="1 5">Nucleus</location>
    </subcellularLocation>
</comment>
<gene>
    <name evidence="8" type="primary">SNT16201</name>
    <name evidence="8" type="ORF">BN14_06790</name>
</gene>